<evidence type="ECO:0000313" key="1">
    <source>
        <dbReference type="EMBL" id="GIJ86057.1"/>
    </source>
</evidence>
<accession>A0A9P3B7C2</accession>
<gene>
    <name evidence="1" type="ORF">Asppvi_004930</name>
</gene>
<proteinExistence type="predicted"/>
<dbReference type="GeneID" id="67003542"/>
<name>A0A9P3B7C2_9EURO</name>
<reference evidence="1 2" key="1">
    <citation type="submission" date="2018-10" db="EMBL/GenBank/DDBJ databases">
        <title>Pan-genome distribution and transcriptional activeness of fungal secondary metabolism genes in Aspergillus section Fumigati.</title>
        <authorList>
            <person name="Takahashi H."/>
            <person name="Umemura M."/>
            <person name="Ninomiya A."/>
            <person name="Kusuya Y."/>
            <person name="Urayama S."/>
            <person name="Shimizu M."/>
            <person name="Watanabe A."/>
            <person name="Kamei K."/>
            <person name="Yaguchi T."/>
            <person name="Hagiwara D."/>
        </authorList>
    </citation>
    <scope>NUCLEOTIDE SEQUENCE [LARGE SCALE GENOMIC DNA]</scope>
    <source>
        <strain evidence="1 2">IFM 55266</strain>
    </source>
</reference>
<evidence type="ECO:0000313" key="2">
    <source>
        <dbReference type="Proteomes" id="UP001043456"/>
    </source>
</evidence>
<dbReference type="AlphaFoldDB" id="A0A9P3B7C2"/>
<dbReference type="Proteomes" id="UP001043456">
    <property type="component" value="Unassembled WGS sequence"/>
</dbReference>
<dbReference type="EMBL" id="BHVY01000003">
    <property type="protein sequence ID" value="GIJ86057.1"/>
    <property type="molecule type" value="Genomic_DNA"/>
</dbReference>
<organism evidence="1 2">
    <name type="scientific">Aspergillus pseudoviridinutans</name>
    <dbReference type="NCBI Taxonomy" id="1517512"/>
    <lineage>
        <taxon>Eukaryota</taxon>
        <taxon>Fungi</taxon>
        <taxon>Dikarya</taxon>
        <taxon>Ascomycota</taxon>
        <taxon>Pezizomycotina</taxon>
        <taxon>Eurotiomycetes</taxon>
        <taxon>Eurotiomycetidae</taxon>
        <taxon>Eurotiales</taxon>
        <taxon>Aspergillaceae</taxon>
        <taxon>Aspergillus</taxon>
        <taxon>Aspergillus subgen. Fumigati</taxon>
    </lineage>
</organism>
<protein>
    <submittedName>
        <fullName evidence="1">Uncharacterized protein</fullName>
    </submittedName>
</protein>
<comment type="caution">
    <text evidence="1">The sequence shown here is derived from an EMBL/GenBank/DDBJ whole genome shotgun (WGS) entry which is preliminary data.</text>
</comment>
<dbReference type="RefSeq" id="XP_043156804.1">
    <property type="nucleotide sequence ID" value="XM_043300869.1"/>
</dbReference>
<keyword evidence="2" id="KW-1185">Reference proteome</keyword>
<sequence length="213" mass="23027">MNTLLMWKYAIHLLQSEWPALQKPPRKQHEPVGPIPPNNPHDNIIVIRVKLLPIHPIIPLIAPPLGPRVEVHMGTRGHNILRVRSQVTTARLDVPRVIITQPDSSVVGAADARTHARAGTDAARAAESVDSLHDGHSRALSAFVTRDVADDAGLGVLSSLAINGRGNRMTDLVSFLDIASTEAAVVLAEPDDELGVDVEDLSHDFLEVVSLQP</sequence>